<dbReference type="GO" id="GO:0043565">
    <property type="term" value="F:sequence-specific DNA binding"/>
    <property type="evidence" value="ECO:0007669"/>
    <property type="project" value="InterPro"/>
</dbReference>
<dbReference type="Gene3D" id="1.10.10.60">
    <property type="entry name" value="Homeodomain-like"/>
    <property type="match status" value="2"/>
</dbReference>
<reference evidence="5 6" key="1">
    <citation type="submission" date="2018-08" db="EMBL/GenBank/DDBJ databases">
        <title>Genome of Clostridium chromiireducens C1, DSM12136.</title>
        <authorList>
            <person name="Xing M."/>
            <person name="Wei Y."/>
            <person name="Ang E.L."/>
            <person name="Zhao H."/>
            <person name="Zhang Y."/>
        </authorList>
    </citation>
    <scope>NUCLEOTIDE SEQUENCE [LARGE SCALE GENOMIC DNA]</scope>
    <source>
        <strain evidence="5 6">C1</strain>
    </source>
</reference>
<dbReference type="SUPFAM" id="SSF51215">
    <property type="entry name" value="Regulatory protein AraC"/>
    <property type="match status" value="1"/>
</dbReference>
<name>A0A399IGR0_9CLOT</name>
<organism evidence="5 6">
    <name type="scientific">Clostridium chromiireducens</name>
    <dbReference type="NCBI Taxonomy" id="225345"/>
    <lineage>
        <taxon>Bacteria</taxon>
        <taxon>Bacillati</taxon>
        <taxon>Bacillota</taxon>
        <taxon>Clostridia</taxon>
        <taxon>Eubacteriales</taxon>
        <taxon>Clostridiaceae</taxon>
        <taxon>Clostridium</taxon>
    </lineage>
</organism>
<dbReference type="InterPro" id="IPR003313">
    <property type="entry name" value="AraC-bd"/>
</dbReference>
<sequence>MNMVEIELNPYLVYCLYDESIATQTPGKEYKSRVTRYHELEFITNGSGTMKVNDTVYNLKQGDLFYYPPDTKITGTMPYGYILIIFDPYFNQKNFLQYQERRKALGDDLTCESNVSRETLPIPSHINMSNFNIYKSIFKKIFTGFVRDGNTLENKIALLQLLLELKTELFKTSNIDSFSTKSYYKKIIKCVKNIDTTPETNYSLDELATEVELSKNFLCTAFKEIVGVTIFSYIHEKRIEKAKAMLIETQSSIEEIAHHCGFENMSYFYRMFKRYTGASPSNYRQHYRL</sequence>
<dbReference type="PRINTS" id="PR00032">
    <property type="entry name" value="HTHARAC"/>
</dbReference>
<keyword evidence="1" id="KW-0805">Transcription regulation</keyword>
<dbReference type="InterPro" id="IPR018060">
    <property type="entry name" value="HTH_AraC"/>
</dbReference>
<dbReference type="InterPro" id="IPR037923">
    <property type="entry name" value="HTH-like"/>
</dbReference>
<dbReference type="EMBL" id="QXDJ01000009">
    <property type="protein sequence ID" value="RII32125.1"/>
    <property type="molecule type" value="Genomic_DNA"/>
</dbReference>
<comment type="caution">
    <text evidence="5">The sequence shown here is derived from an EMBL/GenBank/DDBJ whole genome shotgun (WGS) entry which is preliminary data.</text>
</comment>
<dbReference type="SUPFAM" id="SSF46689">
    <property type="entry name" value="Homeodomain-like"/>
    <property type="match status" value="2"/>
</dbReference>
<dbReference type="SMART" id="SM00342">
    <property type="entry name" value="HTH_ARAC"/>
    <property type="match status" value="1"/>
</dbReference>
<dbReference type="Pfam" id="PF02311">
    <property type="entry name" value="AraC_binding"/>
    <property type="match status" value="1"/>
</dbReference>
<dbReference type="RefSeq" id="WP_119368200.1">
    <property type="nucleotide sequence ID" value="NZ_QXDJ01000009.1"/>
</dbReference>
<evidence type="ECO:0000256" key="1">
    <source>
        <dbReference type="ARBA" id="ARBA00023015"/>
    </source>
</evidence>
<dbReference type="PROSITE" id="PS01124">
    <property type="entry name" value="HTH_ARAC_FAMILY_2"/>
    <property type="match status" value="1"/>
</dbReference>
<protein>
    <submittedName>
        <fullName evidence="5">AraC family transcriptional regulator</fullName>
    </submittedName>
</protein>
<dbReference type="Pfam" id="PF12833">
    <property type="entry name" value="HTH_18"/>
    <property type="match status" value="1"/>
</dbReference>
<evidence type="ECO:0000256" key="3">
    <source>
        <dbReference type="ARBA" id="ARBA00023163"/>
    </source>
</evidence>
<evidence type="ECO:0000313" key="6">
    <source>
        <dbReference type="Proteomes" id="UP000265930"/>
    </source>
</evidence>
<dbReference type="PANTHER" id="PTHR43280">
    <property type="entry name" value="ARAC-FAMILY TRANSCRIPTIONAL REGULATOR"/>
    <property type="match status" value="1"/>
</dbReference>
<evidence type="ECO:0000313" key="5">
    <source>
        <dbReference type="EMBL" id="RII32125.1"/>
    </source>
</evidence>
<evidence type="ECO:0000259" key="4">
    <source>
        <dbReference type="PROSITE" id="PS01124"/>
    </source>
</evidence>
<dbReference type="PROSITE" id="PS00041">
    <property type="entry name" value="HTH_ARAC_FAMILY_1"/>
    <property type="match status" value="1"/>
</dbReference>
<keyword evidence="2" id="KW-0238">DNA-binding</keyword>
<proteinExistence type="predicted"/>
<gene>
    <name evidence="5" type="ORF">D2A34_24715</name>
</gene>
<feature type="domain" description="HTH araC/xylS-type" evidence="4">
    <location>
        <begin position="188"/>
        <end position="286"/>
    </location>
</feature>
<dbReference type="Proteomes" id="UP000265930">
    <property type="component" value="Unassembled WGS sequence"/>
</dbReference>
<dbReference type="InterPro" id="IPR014710">
    <property type="entry name" value="RmlC-like_jellyroll"/>
</dbReference>
<dbReference type="InterPro" id="IPR018062">
    <property type="entry name" value="HTH_AraC-typ_CS"/>
</dbReference>
<evidence type="ECO:0000256" key="2">
    <source>
        <dbReference type="ARBA" id="ARBA00023125"/>
    </source>
</evidence>
<dbReference type="AlphaFoldDB" id="A0A399IGR0"/>
<dbReference type="GO" id="GO:0003700">
    <property type="term" value="F:DNA-binding transcription factor activity"/>
    <property type="evidence" value="ECO:0007669"/>
    <property type="project" value="InterPro"/>
</dbReference>
<dbReference type="InterPro" id="IPR020449">
    <property type="entry name" value="Tscrpt_reg_AraC-type_HTH"/>
</dbReference>
<accession>A0A399IGR0</accession>
<dbReference type="PANTHER" id="PTHR43280:SF2">
    <property type="entry name" value="HTH-TYPE TRANSCRIPTIONAL REGULATOR EXSA"/>
    <property type="match status" value="1"/>
</dbReference>
<keyword evidence="3" id="KW-0804">Transcription</keyword>
<dbReference type="InterPro" id="IPR009057">
    <property type="entry name" value="Homeodomain-like_sf"/>
</dbReference>
<dbReference type="Gene3D" id="2.60.120.10">
    <property type="entry name" value="Jelly Rolls"/>
    <property type="match status" value="1"/>
</dbReference>